<dbReference type="InterPro" id="IPR017493">
    <property type="entry name" value="PSI_PsaK_pln"/>
</dbReference>
<dbReference type="GO" id="GO:0009507">
    <property type="term" value="C:chloroplast"/>
    <property type="evidence" value="ECO:0007669"/>
    <property type="project" value="UniProtKB-SubCell"/>
</dbReference>
<dbReference type="PANTHER" id="PTHR34195:SF2">
    <property type="entry name" value="PHOTOSYSTEM I REACTION CENTER SUBUNIT PSAK, CHLOROPLASTIC"/>
    <property type="match status" value="1"/>
</dbReference>
<comment type="subcellular location">
    <subcellularLocation>
        <location evidence="1">Membrane</location>
        <topology evidence="1">Multi-pass membrane protein</topology>
    </subcellularLocation>
    <subcellularLocation>
        <location evidence="2">Plastid</location>
        <location evidence="2">Chloroplast</location>
    </subcellularLocation>
</comment>
<keyword evidence="6" id="KW-0934">Plastid</keyword>
<evidence type="ECO:0000256" key="9">
    <source>
        <dbReference type="ARBA" id="ARBA00022989"/>
    </source>
</evidence>
<name>A0A9D4TW94_CHLVU</name>
<evidence type="ECO:0000256" key="1">
    <source>
        <dbReference type="ARBA" id="ARBA00004141"/>
    </source>
</evidence>
<dbReference type="InterPro" id="IPR023618">
    <property type="entry name" value="PSI_PsaG/PsaK_dom"/>
</dbReference>
<dbReference type="SUPFAM" id="SSF81563">
    <property type="entry name" value="Photosystem I reaction center subunit X, PsaK"/>
    <property type="match status" value="1"/>
</dbReference>
<dbReference type="OrthoDB" id="1904255at2759"/>
<evidence type="ECO:0000256" key="8">
    <source>
        <dbReference type="ARBA" id="ARBA00022836"/>
    </source>
</evidence>
<evidence type="ECO:0000256" key="6">
    <source>
        <dbReference type="ARBA" id="ARBA00022640"/>
    </source>
</evidence>
<organism evidence="14 15">
    <name type="scientific">Chlorella vulgaris</name>
    <name type="common">Green alga</name>
    <dbReference type="NCBI Taxonomy" id="3077"/>
    <lineage>
        <taxon>Eukaryota</taxon>
        <taxon>Viridiplantae</taxon>
        <taxon>Chlorophyta</taxon>
        <taxon>core chlorophytes</taxon>
        <taxon>Trebouxiophyceae</taxon>
        <taxon>Chlorellales</taxon>
        <taxon>Chlorellaceae</taxon>
        <taxon>Chlorella clade</taxon>
        <taxon>Chlorella</taxon>
    </lineage>
</organism>
<evidence type="ECO:0000256" key="4">
    <source>
        <dbReference type="ARBA" id="ARBA00022528"/>
    </source>
</evidence>
<gene>
    <name evidence="14" type="ORF">D9Q98_002296</name>
</gene>
<keyword evidence="9" id="KW-1133">Transmembrane helix</keyword>
<keyword evidence="5" id="KW-0602">Photosynthesis</keyword>
<comment type="similarity">
    <text evidence="3">Belongs to the PsaG/PsaK family.</text>
</comment>
<dbReference type="GO" id="GO:0015979">
    <property type="term" value="P:photosynthesis"/>
    <property type="evidence" value="ECO:0007669"/>
    <property type="project" value="UniProtKB-KW"/>
</dbReference>
<keyword evidence="10" id="KW-0793">Thylakoid</keyword>
<evidence type="ECO:0000256" key="11">
    <source>
        <dbReference type="ARBA" id="ARBA00023136"/>
    </source>
</evidence>
<dbReference type="GO" id="GO:0009522">
    <property type="term" value="C:photosystem I"/>
    <property type="evidence" value="ECO:0007669"/>
    <property type="project" value="UniProtKB-KW"/>
</dbReference>
<dbReference type="Pfam" id="PF01241">
    <property type="entry name" value="PSI_PSAK"/>
    <property type="match status" value="1"/>
</dbReference>
<reference evidence="14" key="1">
    <citation type="journal article" date="2019" name="Plant J.">
        <title>Chlorella vulgaris genome assembly and annotation reveals the molecular basis for metabolic acclimation to high light conditions.</title>
        <authorList>
            <person name="Cecchin M."/>
            <person name="Marcolungo L."/>
            <person name="Rossato M."/>
            <person name="Girolomoni L."/>
            <person name="Cosentino E."/>
            <person name="Cuine S."/>
            <person name="Li-Beisson Y."/>
            <person name="Delledonne M."/>
            <person name="Ballottari M."/>
        </authorList>
    </citation>
    <scope>NUCLEOTIDE SEQUENCE</scope>
    <source>
        <strain evidence="14">211/11P</strain>
    </source>
</reference>
<evidence type="ECO:0000256" key="2">
    <source>
        <dbReference type="ARBA" id="ARBA00004229"/>
    </source>
</evidence>
<dbReference type="InterPro" id="IPR035982">
    <property type="entry name" value="PSI_centre_PsaK_sf"/>
</dbReference>
<dbReference type="PANTHER" id="PTHR34195">
    <property type="entry name" value="PHOTOSYSTEM I REACTION CENTER SUBUNIT V, CHLOROPLASTIC-RELATED"/>
    <property type="match status" value="1"/>
</dbReference>
<dbReference type="NCBIfam" id="TIGR03050">
    <property type="entry name" value="PS_I_psaK_plant"/>
    <property type="match status" value="1"/>
</dbReference>
<comment type="caution">
    <text evidence="14">The sequence shown here is derived from an EMBL/GenBank/DDBJ whole genome shotgun (WGS) entry which is preliminary data.</text>
</comment>
<evidence type="ECO:0000256" key="5">
    <source>
        <dbReference type="ARBA" id="ARBA00022531"/>
    </source>
</evidence>
<dbReference type="InterPro" id="IPR000549">
    <property type="entry name" value="PSI_PsaG/PsaK"/>
</dbReference>
<dbReference type="Proteomes" id="UP001055712">
    <property type="component" value="Unassembled WGS sequence"/>
</dbReference>
<keyword evidence="15" id="KW-1185">Reference proteome</keyword>
<evidence type="ECO:0000256" key="13">
    <source>
        <dbReference type="ARBA" id="ARBA00033430"/>
    </source>
</evidence>
<evidence type="ECO:0000256" key="12">
    <source>
        <dbReference type="ARBA" id="ARBA00031124"/>
    </source>
</evidence>
<dbReference type="AlphaFoldDB" id="A0A9D4TW94"/>
<sequence length="119" mass="12037">MNCAATTARLSAARPASRAARPAARRSLVVRASYLGSATNQIMVLSTFLPLVAGRFGLAPTSTRHTNPGLKLLPTDKSAGLYSGDPAGFNAVDVLALGALGHIIGVGLVLGLKATGNLA</sequence>
<keyword evidence="4" id="KW-0150">Chloroplast</keyword>
<accession>A0A9D4TW94</accession>
<keyword evidence="7" id="KW-0812">Transmembrane</keyword>
<evidence type="ECO:0000313" key="15">
    <source>
        <dbReference type="Proteomes" id="UP001055712"/>
    </source>
</evidence>
<keyword evidence="11" id="KW-0472">Membrane</keyword>
<evidence type="ECO:0000256" key="10">
    <source>
        <dbReference type="ARBA" id="ARBA00023078"/>
    </source>
</evidence>
<protein>
    <recommendedName>
        <fullName evidence="13">PSI-K</fullName>
    </recommendedName>
    <alternativeName>
        <fullName evidence="12">Photosystem I subunit X</fullName>
    </alternativeName>
</protein>
<proteinExistence type="inferred from homology"/>
<dbReference type="EMBL" id="SIDB01000002">
    <property type="protein sequence ID" value="KAI3436242.1"/>
    <property type="molecule type" value="Genomic_DNA"/>
</dbReference>
<dbReference type="InterPro" id="IPR016370">
    <property type="entry name" value="PSI_PsaG/PsaK_pln"/>
</dbReference>
<evidence type="ECO:0000256" key="7">
    <source>
        <dbReference type="ARBA" id="ARBA00022692"/>
    </source>
</evidence>
<dbReference type="Gene3D" id="1.10.286.40">
    <property type="entry name" value="Chlorophyll a-b binding protein like"/>
    <property type="match status" value="1"/>
</dbReference>
<reference evidence="14" key="2">
    <citation type="submission" date="2020-11" db="EMBL/GenBank/DDBJ databases">
        <authorList>
            <person name="Cecchin M."/>
            <person name="Marcolungo L."/>
            <person name="Rossato M."/>
            <person name="Girolomoni L."/>
            <person name="Cosentino E."/>
            <person name="Cuine S."/>
            <person name="Li-Beisson Y."/>
            <person name="Delledonne M."/>
            <person name="Ballottari M."/>
        </authorList>
    </citation>
    <scope>NUCLEOTIDE SEQUENCE</scope>
    <source>
        <strain evidence="14">211/11P</strain>
        <tissue evidence="14">Whole cell</tissue>
    </source>
</reference>
<keyword evidence="8" id="KW-0603">Photosystem I</keyword>
<evidence type="ECO:0000256" key="3">
    <source>
        <dbReference type="ARBA" id="ARBA00006458"/>
    </source>
</evidence>
<evidence type="ECO:0000313" key="14">
    <source>
        <dbReference type="EMBL" id="KAI3436242.1"/>
    </source>
</evidence>